<feature type="chain" id="PRO_5012708458" description="PEP-CTERM protein-sorting domain-containing protein" evidence="2">
    <location>
        <begin position="31"/>
        <end position="239"/>
    </location>
</feature>
<dbReference type="RefSeq" id="WP_077278111.1">
    <property type="nucleotide sequence ID" value="NZ_MVBK01000030.1"/>
</dbReference>
<sequence>MGFYRRFRSIGSTLMAVCCLLMFSGVSVQAAPITWTDSYTGGGQLISAGQSLSITLDINDGFAADTDIIQGFEFSWQLIDNDADIFRIYRSVPYSYSCGTRFNPRTCTGYTTVIDTQQGQREYARIVGPGFDSGDFEVGNSCQGNACPGNSSYFSDTSFSDTEAGIDLLQLTGLFQVDLFAVSGDFLIGNAFLTVTGLRMASAPQSVSEPGIWLLFLPGLILFLVMTRSGRVATRDRLA</sequence>
<keyword evidence="4" id="KW-1185">Reference proteome</keyword>
<evidence type="ECO:0000313" key="4">
    <source>
        <dbReference type="Proteomes" id="UP000189462"/>
    </source>
</evidence>
<protein>
    <recommendedName>
        <fullName evidence="5">PEP-CTERM protein-sorting domain-containing protein</fullName>
    </recommendedName>
</protein>
<evidence type="ECO:0000256" key="2">
    <source>
        <dbReference type="SAM" id="SignalP"/>
    </source>
</evidence>
<dbReference type="AlphaFoldDB" id="A0A1V3NMJ6"/>
<evidence type="ECO:0000256" key="1">
    <source>
        <dbReference type="SAM" id="Phobius"/>
    </source>
</evidence>
<name>A0A1V3NMJ6_9GAMM</name>
<evidence type="ECO:0008006" key="5">
    <source>
        <dbReference type="Google" id="ProtNLM"/>
    </source>
</evidence>
<dbReference type="EMBL" id="MVBK01000030">
    <property type="protein sequence ID" value="OOG26173.1"/>
    <property type="molecule type" value="Genomic_DNA"/>
</dbReference>
<keyword evidence="2" id="KW-0732">Signal</keyword>
<evidence type="ECO:0000313" key="3">
    <source>
        <dbReference type="EMBL" id="OOG26173.1"/>
    </source>
</evidence>
<dbReference type="Proteomes" id="UP000189462">
    <property type="component" value="Unassembled WGS sequence"/>
</dbReference>
<reference evidence="3 4" key="1">
    <citation type="submission" date="2017-02" db="EMBL/GenBank/DDBJ databases">
        <title>Genomic diversity within the haloalkaliphilic genus Thioalkalivibrio.</title>
        <authorList>
            <person name="Ahn A.-C."/>
            <person name="Meier-Kolthoff J."/>
            <person name="Overmars L."/>
            <person name="Richter M."/>
            <person name="Woyke T."/>
            <person name="Sorokin D.Y."/>
            <person name="Muyzer G."/>
        </authorList>
    </citation>
    <scope>NUCLEOTIDE SEQUENCE [LARGE SCALE GENOMIC DNA]</scope>
    <source>
        <strain evidence="3 4">ALJD</strain>
    </source>
</reference>
<feature type="signal peptide" evidence="2">
    <location>
        <begin position="1"/>
        <end position="30"/>
    </location>
</feature>
<gene>
    <name evidence="3" type="ORF">B1C78_05345</name>
</gene>
<keyword evidence="1" id="KW-0472">Membrane</keyword>
<keyword evidence="1" id="KW-1133">Transmembrane helix</keyword>
<keyword evidence="1" id="KW-0812">Transmembrane</keyword>
<comment type="caution">
    <text evidence="3">The sequence shown here is derived from an EMBL/GenBank/DDBJ whole genome shotgun (WGS) entry which is preliminary data.</text>
</comment>
<proteinExistence type="predicted"/>
<accession>A0A1V3NMJ6</accession>
<organism evidence="3 4">
    <name type="scientific">Thioalkalivibrio denitrificans</name>
    <dbReference type="NCBI Taxonomy" id="108003"/>
    <lineage>
        <taxon>Bacteria</taxon>
        <taxon>Pseudomonadati</taxon>
        <taxon>Pseudomonadota</taxon>
        <taxon>Gammaproteobacteria</taxon>
        <taxon>Chromatiales</taxon>
        <taxon>Ectothiorhodospiraceae</taxon>
        <taxon>Thioalkalivibrio</taxon>
    </lineage>
</organism>
<feature type="transmembrane region" description="Helical" evidence="1">
    <location>
        <begin position="210"/>
        <end position="227"/>
    </location>
</feature>